<evidence type="ECO:0000256" key="1">
    <source>
        <dbReference type="SAM" id="MobiDB-lite"/>
    </source>
</evidence>
<evidence type="ECO:0000313" key="3">
    <source>
        <dbReference type="Proteomes" id="UP000199165"/>
    </source>
</evidence>
<feature type="region of interest" description="Disordered" evidence="1">
    <location>
        <begin position="721"/>
        <end position="740"/>
    </location>
</feature>
<keyword evidence="3" id="KW-1185">Reference proteome</keyword>
<dbReference type="RefSeq" id="WP_092973025.1">
    <property type="nucleotide sequence ID" value="NZ_FPAT01000001.1"/>
</dbReference>
<dbReference type="Proteomes" id="UP000199165">
    <property type="component" value="Unassembled WGS sequence"/>
</dbReference>
<organism evidence="2 3">
    <name type="scientific">Actinopolyspora righensis</name>
    <dbReference type="NCBI Taxonomy" id="995060"/>
    <lineage>
        <taxon>Bacteria</taxon>
        <taxon>Bacillati</taxon>
        <taxon>Actinomycetota</taxon>
        <taxon>Actinomycetes</taxon>
        <taxon>Actinopolysporales</taxon>
        <taxon>Actinopolysporaceae</taxon>
        <taxon>Actinopolyspora</taxon>
        <taxon>Actinopolyspora alba group</taxon>
    </lineage>
</organism>
<proteinExistence type="predicted"/>
<sequence length="1120" mass="124100">MVRDRNGFLEPPGRAGRWAAPMAVSELAGSSGDFVLLAPGGAGKTTVLEALREAESGATVIDFTLLDVTEACRILAAAAEYEDGVVHLDGIDAVAGDFPGILEQLRDWLRVPGKRRARLRLACRTTTWNRPEARVLRRTPLALQAFELLPLTRDAADTIARGIGVSEELFTELAETGSWRPPASAMWFETVARHRRDTGELPPDQRAAIEHDTDVALGGTGSTGAALTRRHQWQRAMWLAAVSIFGRVSPGEATGGGESGFGTPVGESLAVALPEEAAPSEQGGHEEVLDTALFAPARGGGMEFRLRQHADYLAACFVVSRQIGRDRLGELLGVHDNGRVPGSLAAVTAWTATMDPELVQDLIPANAALLARTGVDPSSDRVRTAMTESLLTAAAEGELEAEQELDLATLVHPGLQRALLGWLRAGIEHSEQLWWIARLAEEGRCRGTVAELLEEVLSPRWSSGARRAGAMAVVSLSDESAPDELASLLRLEPEEDPDEELLAAGIDALYPGALSTAELLDSIRRRGDDRFEGSYWRSLETLADRIPVRDLPRALAWGAECVGAGEQTYGRFIIGLLDNGWRAAESLPSVVELADVTAAVINHNWSRWRDRVTVPRLNDPRFRRGLAVLLAERISPDFVRWLLLLDLVRETDLEWVLEELPRFGKNARSVLGGCVPLLVAEPDARSADLILSLPEEHPAYPHVRELRENVESDSGRAEMLRKMHRTDPAPSAEEKRAKQRRELTEALQAARRDVAEWWQVCRRLAEDGGWSIDHYFTQDLTERPGWELLVPEERRDVFDLGLEYVRTHRVTSTSDAGLRHISTEEVLPDWSGVYLLSTLLRHQPHRLDGLDTSAWSRWAPPIIAAWILDEADENAGLRGRLIDSVPHAARPALAEAVLRRFDEQQKQGKPLENHHRYASLLSEVDAELHRRFLNHSYHGVLGETLLRLLDTYSPELATRIRRELRRAPEPELATLAYRAQAESEPNVVVGDLVSGAAASTRADEVVAALDPARLHDRRLAELTRWLLDRFPITRFPERAREAERENHWISTAHSVRDESLEELTTRARSETLAELRDGRTGFERRVLTARLSRARAHEADLAHTPPSVERIRALCETAEG</sequence>
<gene>
    <name evidence="2" type="ORF">SAMN04487904_101355</name>
</gene>
<name>A0A1I6X9D1_9ACTN</name>
<accession>A0A1I6X9D1</accession>
<dbReference type="STRING" id="995060.SAMN04487904_101355"/>
<reference evidence="3" key="1">
    <citation type="submission" date="2016-10" db="EMBL/GenBank/DDBJ databases">
        <authorList>
            <person name="Varghese N."/>
            <person name="Submissions S."/>
        </authorList>
    </citation>
    <scope>NUCLEOTIDE SEQUENCE [LARGE SCALE GENOMIC DNA]</scope>
    <source>
        <strain evidence="3">DSM 45501</strain>
    </source>
</reference>
<protein>
    <submittedName>
        <fullName evidence="2">Uncharacterized protein</fullName>
    </submittedName>
</protein>
<dbReference type="EMBL" id="FPAT01000001">
    <property type="protein sequence ID" value="SFT34766.1"/>
    <property type="molecule type" value="Genomic_DNA"/>
</dbReference>
<dbReference type="AlphaFoldDB" id="A0A1I6X9D1"/>
<evidence type="ECO:0000313" key="2">
    <source>
        <dbReference type="EMBL" id="SFT34766.1"/>
    </source>
</evidence>